<sequence length="156" mass="17438">MPPFMFLRLRSEGKSPRAALDAIKHAFAALFTATGLVTAAAGTSYFAFKWTTGISDIHEFTQFMRKAVANTVPPRLNSRLNAPDAPPHDLPMHSGDNRVPVNSNSQMERRLQAAYEAGGMTKWYEQVLVEFEREWEGQTTDSEGTTVYKAELNNNK</sequence>
<dbReference type="AlphaFoldDB" id="A0A9P6B4Y9"/>
<dbReference type="EMBL" id="MU128929">
    <property type="protein sequence ID" value="KAF9517803.1"/>
    <property type="molecule type" value="Genomic_DNA"/>
</dbReference>
<evidence type="ECO:0000313" key="2">
    <source>
        <dbReference type="Proteomes" id="UP000886523"/>
    </source>
</evidence>
<name>A0A9P6B4Y9_9AGAM</name>
<evidence type="ECO:0000313" key="1">
    <source>
        <dbReference type="EMBL" id="KAF9517803.1"/>
    </source>
</evidence>
<proteinExistence type="predicted"/>
<accession>A0A9P6B4Y9</accession>
<keyword evidence="2" id="KW-1185">Reference proteome</keyword>
<comment type="caution">
    <text evidence="1">The sequence shown here is derived from an EMBL/GenBank/DDBJ whole genome shotgun (WGS) entry which is preliminary data.</text>
</comment>
<protein>
    <submittedName>
        <fullName evidence="1">Uncharacterized protein</fullName>
    </submittedName>
</protein>
<gene>
    <name evidence="1" type="ORF">BS47DRAFT_443948</name>
</gene>
<reference evidence="1" key="1">
    <citation type="journal article" date="2020" name="Nat. Commun.">
        <title>Large-scale genome sequencing of mycorrhizal fungi provides insights into the early evolution of symbiotic traits.</title>
        <authorList>
            <person name="Miyauchi S."/>
            <person name="Kiss E."/>
            <person name="Kuo A."/>
            <person name="Drula E."/>
            <person name="Kohler A."/>
            <person name="Sanchez-Garcia M."/>
            <person name="Morin E."/>
            <person name="Andreopoulos B."/>
            <person name="Barry K.W."/>
            <person name="Bonito G."/>
            <person name="Buee M."/>
            <person name="Carver A."/>
            <person name="Chen C."/>
            <person name="Cichocki N."/>
            <person name="Clum A."/>
            <person name="Culley D."/>
            <person name="Crous P.W."/>
            <person name="Fauchery L."/>
            <person name="Girlanda M."/>
            <person name="Hayes R.D."/>
            <person name="Keri Z."/>
            <person name="LaButti K."/>
            <person name="Lipzen A."/>
            <person name="Lombard V."/>
            <person name="Magnuson J."/>
            <person name="Maillard F."/>
            <person name="Murat C."/>
            <person name="Nolan M."/>
            <person name="Ohm R.A."/>
            <person name="Pangilinan J."/>
            <person name="Pereira M.F."/>
            <person name="Perotto S."/>
            <person name="Peter M."/>
            <person name="Pfister S."/>
            <person name="Riley R."/>
            <person name="Sitrit Y."/>
            <person name="Stielow J.B."/>
            <person name="Szollosi G."/>
            <person name="Zifcakova L."/>
            <person name="Stursova M."/>
            <person name="Spatafora J.W."/>
            <person name="Tedersoo L."/>
            <person name="Vaario L.M."/>
            <person name="Yamada A."/>
            <person name="Yan M."/>
            <person name="Wang P."/>
            <person name="Xu J."/>
            <person name="Bruns T."/>
            <person name="Baldrian P."/>
            <person name="Vilgalys R."/>
            <person name="Dunand C."/>
            <person name="Henrissat B."/>
            <person name="Grigoriev I.V."/>
            <person name="Hibbett D."/>
            <person name="Nagy L.G."/>
            <person name="Martin F.M."/>
        </authorList>
    </citation>
    <scope>NUCLEOTIDE SEQUENCE</scope>
    <source>
        <strain evidence="1">UP504</strain>
    </source>
</reference>
<organism evidence="1 2">
    <name type="scientific">Hydnum rufescens UP504</name>
    <dbReference type="NCBI Taxonomy" id="1448309"/>
    <lineage>
        <taxon>Eukaryota</taxon>
        <taxon>Fungi</taxon>
        <taxon>Dikarya</taxon>
        <taxon>Basidiomycota</taxon>
        <taxon>Agaricomycotina</taxon>
        <taxon>Agaricomycetes</taxon>
        <taxon>Cantharellales</taxon>
        <taxon>Hydnaceae</taxon>
        <taxon>Hydnum</taxon>
    </lineage>
</organism>
<dbReference type="Proteomes" id="UP000886523">
    <property type="component" value="Unassembled WGS sequence"/>
</dbReference>